<evidence type="ECO:0000313" key="1">
    <source>
        <dbReference type="EMBL" id="ENY98417.1"/>
    </source>
</evidence>
<keyword evidence="2" id="KW-1185">Reference proteome</keyword>
<gene>
    <name evidence="1" type="ORF">HMPREF1092_03356</name>
</gene>
<comment type="caution">
    <text evidence="1">The sequence shown here is derived from an EMBL/GenBank/DDBJ whole genome shotgun (WGS) entry which is preliminary data.</text>
</comment>
<dbReference type="HOGENOM" id="CLU_2971223_0_0_9"/>
<reference evidence="1 2" key="1">
    <citation type="submission" date="2013-01" db="EMBL/GenBank/DDBJ databases">
        <title>The Genome Sequence of Clostridium colicanis 209318.</title>
        <authorList>
            <consortium name="The Broad Institute Genome Sequencing Platform"/>
            <person name="Earl A."/>
            <person name="Ward D."/>
            <person name="Feldgarden M."/>
            <person name="Gevers D."/>
            <person name="Courvalin P."/>
            <person name="Lambert T."/>
            <person name="Walker B."/>
            <person name="Young S.K."/>
            <person name="Zeng Q."/>
            <person name="Gargeya S."/>
            <person name="Fitzgerald M."/>
            <person name="Haas B."/>
            <person name="Abouelleil A."/>
            <person name="Alvarado L."/>
            <person name="Arachchi H.M."/>
            <person name="Berlin A.M."/>
            <person name="Chapman S.B."/>
            <person name="Dewar J."/>
            <person name="Goldberg J."/>
            <person name="Griggs A."/>
            <person name="Gujja S."/>
            <person name="Hansen M."/>
            <person name="Howarth C."/>
            <person name="Imamovic A."/>
            <person name="Larimer J."/>
            <person name="McCowan C."/>
            <person name="Murphy C."/>
            <person name="Neiman D."/>
            <person name="Pearson M."/>
            <person name="Priest M."/>
            <person name="Roberts A."/>
            <person name="Saif S."/>
            <person name="Shea T."/>
            <person name="Sisk P."/>
            <person name="Sykes S."/>
            <person name="Wortman J."/>
            <person name="Nusbaum C."/>
            <person name="Birren B."/>
        </authorList>
    </citation>
    <scope>NUCLEOTIDE SEQUENCE [LARGE SCALE GENOMIC DNA]</scope>
    <source>
        <strain evidence="1 2">209318</strain>
    </source>
</reference>
<evidence type="ECO:0000313" key="2">
    <source>
        <dbReference type="Proteomes" id="UP000013097"/>
    </source>
</evidence>
<evidence type="ECO:0008006" key="3">
    <source>
        <dbReference type="Google" id="ProtNLM"/>
    </source>
</evidence>
<dbReference type="AlphaFoldDB" id="N9XFD9"/>
<dbReference type="PATRIC" id="fig|999411.4.peg.3272"/>
<dbReference type="Proteomes" id="UP000013097">
    <property type="component" value="Unassembled WGS sequence"/>
</dbReference>
<protein>
    <recommendedName>
        <fullName evidence="3">DUF1540 domain-containing protein</fullName>
    </recommendedName>
</protein>
<sequence length="60" mass="6480">MKTGLAYICGNFASKGQCGTCEHMLLAGCVTGNCEVDDYKKCVTTDKCFCGKYKEGTPQE</sequence>
<dbReference type="EMBL" id="AGYT01000028">
    <property type="protein sequence ID" value="ENY98417.1"/>
    <property type="molecule type" value="Genomic_DNA"/>
</dbReference>
<organism evidence="1 2">
    <name type="scientific">Clostridium thermobutyricum</name>
    <dbReference type="NCBI Taxonomy" id="29372"/>
    <lineage>
        <taxon>Bacteria</taxon>
        <taxon>Bacillati</taxon>
        <taxon>Bacillota</taxon>
        <taxon>Clostridia</taxon>
        <taxon>Eubacteriales</taxon>
        <taxon>Clostridiaceae</taxon>
        <taxon>Clostridium</taxon>
    </lineage>
</organism>
<dbReference type="eggNOG" id="ENOG50315F9">
    <property type="taxonomic scope" value="Bacteria"/>
</dbReference>
<dbReference type="RefSeq" id="WP_002599796.1">
    <property type="nucleotide sequence ID" value="NZ_KB850962.1"/>
</dbReference>
<accession>N9XFD9</accession>
<proteinExistence type="predicted"/>
<name>N9XFD9_9CLOT</name>